<evidence type="ECO:0000313" key="3">
    <source>
        <dbReference type="EMBL" id="PHN97115.1"/>
    </source>
</evidence>
<feature type="domain" description="Outer membrane protein beta-barrel" evidence="1">
    <location>
        <begin position="33"/>
        <end position="222"/>
    </location>
</feature>
<protein>
    <submittedName>
        <fullName evidence="2">Outer membrane beta-barrel protein</fullName>
    </submittedName>
</protein>
<evidence type="ECO:0000313" key="2">
    <source>
        <dbReference type="EMBL" id="MDP2542505.1"/>
    </source>
</evidence>
<evidence type="ECO:0000313" key="4">
    <source>
        <dbReference type="Proteomes" id="UP000222163"/>
    </source>
</evidence>
<accession>A0A2G1BU35</accession>
<dbReference type="EMBL" id="PDUU01000009">
    <property type="protein sequence ID" value="PHN97115.1"/>
    <property type="molecule type" value="Genomic_DNA"/>
</dbReference>
<gene>
    <name evidence="3" type="ORF">CSC81_11950</name>
    <name evidence="2" type="ORF">Q8W23_13570</name>
</gene>
<reference evidence="3 4" key="1">
    <citation type="journal article" date="2016" name="Nat. Commun.">
        <title>Microbial interactions lead to rapid micro-scale successions on model marine particles.</title>
        <authorList>
            <person name="Datta M.S."/>
            <person name="Sliwerska E."/>
            <person name="Gore J."/>
            <person name="Polz M.F."/>
            <person name="Cordero O.X."/>
        </authorList>
    </citation>
    <scope>NUCLEOTIDE SEQUENCE [LARGE SCALE GENOMIC DNA]</scope>
    <source>
        <strain evidence="3 4">4G03</strain>
    </source>
</reference>
<dbReference type="Proteomes" id="UP001242342">
    <property type="component" value="Unassembled WGS sequence"/>
</dbReference>
<comment type="caution">
    <text evidence="3">The sequence shown here is derived from an EMBL/GenBank/DDBJ whole genome shotgun (WGS) entry which is preliminary data.</text>
</comment>
<proteinExistence type="predicted"/>
<reference evidence="2 5" key="3">
    <citation type="submission" date="2023-07" db="EMBL/GenBank/DDBJ databases">
        <title>Genome content predicts the carbon catabolic preferences of heterotrophic bacteria.</title>
        <authorList>
            <person name="Gralka M."/>
        </authorList>
    </citation>
    <scope>NUCLEOTIDE SEQUENCE [LARGE SCALE GENOMIC DNA]</scope>
    <source>
        <strain evidence="2 5">4G03</strain>
    </source>
</reference>
<dbReference type="Pfam" id="PF13568">
    <property type="entry name" value="OMP_b-brl_2"/>
    <property type="match status" value="1"/>
</dbReference>
<reference evidence="3" key="2">
    <citation type="submission" date="2017-10" db="EMBL/GenBank/DDBJ databases">
        <authorList>
            <person name="Enke T.N."/>
            <person name="Cordero O.X."/>
        </authorList>
    </citation>
    <scope>NUCLEOTIDE SEQUENCE</scope>
    <source>
        <strain evidence="3">4G03</strain>
    </source>
</reference>
<organism evidence="3 4">
    <name type="scientific">Tenacibaculum discolor</name>
    <dbReference type="NCBI Taxonomy" id="361581"/>
    <lineage>
        <taxon>Bacteria</taxon>
        <taxon>Pseudomonadati</taxon>
        <taxon>Bacteroidota</taxon>
        <taxon>Flavobacteriia</taxon>
        <taxon>Flavobacteriales</taxon>
        <taxon>Flavobacteriaceae</taxon>
        <taxon>Tenacibaculum</taxon>
    </lineage>
</organism>
<evidence type="ECO:0000259" key="1">
    <source>
        <dbReference type="Pfam" id="PF13568"/>
    </source>
</evidence>
<dbReference type="AlphaFoldDB" id="A0A2G1BU35"/>
<dbReference type="Proteomes" id="UP000222163">
    <property type="component" value="Unassembled WGS sequence"/>
</dbReference>
<sequence>MKNKKTHGRKSSFTPKVVLLLFVALLINSSLSAQNKFRVSFSGGLNNNNITYSASNRVDTEYVDEDGNYFKAGFNFKVYKHISIQTGLTYLNKNYRFQRTGTREGVSTLHKSRYFNIPVMVGIQPLHQALKDTKFNFEVFAGTYVGWWNSLKRESTVEVFGELDLNGFPKKTVTETYDFDKNENHFNRVDYGLQAETRLGYNFYKNLSLFVEYSFMYGLSDNQKEQLRKTSNYYYTTSNYGIGISYNF</sequence>
<dbReference type="RefSeq" id="WP_099215971.1">
    <property type="nucleotide sequence ID" value="NZ_JAUYVU010000011.1"/>
</dbReference>
<keyword evidence="5" id="KW-1185">Reference proteome</keyword>
<dbReference type="EMBL" id="JAUYVU010000011">
    <property type="protein sequence ID" value="MDP2542505.1"/>
    <property type="molecule type" value="Genomic_DNA"/>
</dbReference>
<name>A0A2G1BU35_9FLAO</name>
<evidence type="ECO:0000313" key="5">
    <source>
        <dbReference type="Proteomes" id="UP001242342"/>
    </source>
</evidence>
<dbReference type="InterPro" id="IPR025665">
    <property type="entry name" value="Beta-barrel_OMP_2"/>
</dbReference>